<evidence type="ECO:0000313" key="3">
    <source>
        <dbReference type="Proteomes" id="UP000054908"/>
    </source>
</evidence>
<feature type="region of interest" description="Disordered" evidence="1">
    <location>
        <begin position="305"/>
        <end position="328"/>
    </location>
</feature>
<dbReference type="Proteomes" id="UP000054908">
    <property type="component" value="Unassembled WGS sequence"/>
</dbReference>
<dbReference type="AlphaFoldDB" id="A0A0W0W4I2"/>
<dbReference type="EMBL" id="LNYL01000033">
    <property type="protein sequence ID" value="KTD27193.1"/>
    <property type="molecule type" value="Genomic_DNA"/>
</dbReference>
<gene>
    <name evidence="2" type="ORF">Lmac_1441</name>
</gene>
<evidence type="ECO:0000313" key="2">
    <source>
        <dbReference type="EMBL" id="KTD27193.1"/>
    </source>
</evidence>
<keyword evidence="3" id="KW-1185">Reference proteome</keyword>
<name>A0A0W0W4I2_9GAMM</name>
<organism evidence="2 3">
    <name type="scientific">Legionella maceachernii</name>
    <dbReference type="NCBI Taxonomy" id="466"/>
    <lineage>
        <taxon>Bacteria</taxon>
        <taxon>Pseudomonadati</taxon>
        <taxon>Pseudomonadota</taxon>
        <taxon>Gammaproteobacteria</taxon>
        <taxon>Legionellales</taxon>
        <taxon>Legionellaceae</taxon>
        <taxon>Legionella</taxon>
    </lineage>
</organism>
<proteinExistence type="predicted"/>
<protein>
    <submittedName>
        <fullName evidence="2">Uncharacterized protein</fullName>
    </submittedName>
</protein>
<comment type="caution">
    <text evidence="2">The sequence shown here is derived from an EMBL/GenBank/DDBJ whole genome shotgun (WGS) entry which is preliminary data.</text>
</comment>
<dbReference type="RefSeq" id="WP_058452209.1">
    <property type="nucleotide sequence ID" value="NZ_CAAAIB010000013.1"/>
</dbReference>
<accession>A0A0W0W4I2</accession>
<reference evidence="2 3" key="1">
    <citation type="submission" date="2015-11" db="EMBL/GenBank/DDBJ databases">
        <title>Genomic analysis of 38 Legionella species identifies large and diverse effector repertoires.</title>
        <authorList>
            <person name="Burstein D."/>
            <person name="Amaro F."/>
            <person name="Zusman T."/>
            <person name="Lifshitz Z."/>
            <person name="Cohen O."/>
            <person name="Gilbert J.A."/>
            <person name="Pupko T."/>
            <person name="Shuman H.A."/>
            <person name="Segal G."/>
        </authorList>
    </citation>
    <scope>NUCLEOTIDE SEQUENCE [LARGE SCALE GENOMIC DNA]</scope>
    <source>
        <strain evidence="2 3">PX-1-G2-E2</strain>
    </source>
</reference>
<dbReference type="OrthoDB" id="9935744at2"/>
<dbReference type="PATRIC" id="fig|466.6.peg.1518"/>
<evidence type="ECO:0000256" key="1">
    <source>
        <dbReference type="SAM" id="MobiDB-lite"/>
    </source>
</evidence>
<sequence>MALHLIKGTPVFIHELQSVMLISSTPEKPVERELVQQIVNEVVSDRDAHEASGTRNESLYHIQEPALGFDVFVRNGETLMQYSFTENGEFINNPPARNLNESGLFHFQFTVPEKPIESFHVDNEEYRIIRITAEEFAQLPIEKQNAMLDEISSFNKTQFPEHFELWELNDKDPEWVRDHFRHLQSSLSSLYVIRDKNDQMVAINGITASPDQQLTYQSMTITRTEDRGKGFMAVNLSRATYDYPEAVMTAYFVNPGIRNALGETAMTQTNVENHVASTRSNYLEAKAKAATSAITIDTNRAKQSAMKQELQEVKNASEEYPAQYNGPQ</sequence>